<dbReference type="OMA" id="FLRCNVW"/>
<dbReference type="InterPro" id="IPR012340">
    <property type="entry name" value="NA-bd_OB-fold"/>
</dbReference>
<dbReference type="PANTHER" id="PTHR10302">
    <property type="entry name" value="SINGLE-STRANDED DNA-BINDING PROTEIN"/>
    <property type="match status" value="1"/>
</dbReference>
<dbReference type="SUPFAM" id="SSF50249">
    <property type="entry name" value="Nucleic acid-binding proteins"/>
    <property type="match status" value="1"/>
</dbReference>
<dbReference type="Gene3D" id="2.40.50.140">
    <property type="entry name" value="Nucleic acid-binding proteins"/>
    <property type="match status" value="1"/>
</dbReference>
<dbReference type="GO" id="GO:0009295">
    <property type="term" value="C:nucleoid"/>
    <property type="evidence" value="ECO:0007669"/>
    <property type="project" value="TreeGrafter"/>
</dbReference>
<organism evidence="5 6">
    <name type="scientific">Bifidobacterium animalis subsp. lactis</name>
    <name type="common">Bifidobacterium lactis</name>
    <dbReference type="NCBI Taxonomy" id="302911"/>
    <lineage>
        <taxon>Bacteria</taxon>
        <taxon>Bacillati</taxon>
        <taxon>Actinomycetota</taxon>
        <taxon>Actinomycetes</taxon>
        <taxon>Bifidobacteriales</taxon>
        <taxon>Bifidobacteriaceae</taxon>
        <taxon>Bifidobacterium</taxon>
    </lineage>
</organism>
<dbReference type="AlphaFoldDB" id="A0A315RW53"/>
<dbReference type="GeneID" id="29696635"/>
<evidence type="ECO:0000256" key="3">
    <source>
        <dbReference type="RuleBase" id="RU000524"/>
    </source>
</evidence>
<sequence>MAGETIITVVGNLTRDPELRTVGNGSTVVNFTIASSTRTFNRNTNQWDDGDTLFLNCSAWDSARTSMATNIANSLSKGMRVIAQGRLTQRSYQAQDGSQRSVVELRVDEIGPALSRATAQVTRQTSSGFNGGQQGGGYGNNGGGYQGGAGYSGGGFNGGNGGYQGGASAPAPQAPSAPVSDPWSNDSGSSNAFGSFGTSDFGGDSDEPEF</sequence>
<dbReference type="PANTHER" id="PTHR10302:SF27">
    <property type="entry name" value="SINGLE-STRANDED DNA-BINDING PROTEIN"/>
    <property type="match status" value="1"/>
</dbReference>
<dbReference type="EMBL" id="RSCO01000034">
    <property type="protein sequence ID" value="RYM92849.1"/>
    <property type="molecule type" value="Genomic_DNA"/>
</dbReference>
<protein>
    <recommendedName>
        <fullName evidence="2 3">Single-stranded DNA-binding protein</fullName>
        <shortName evidence="2">SSB</shortName>
    </recommendedName>
</protein>
<comment type="caution">
    <text evidence="5">The sequence shown here is derived from an EMBL/GenBank/DDBJ whole genome shotgun (WGS) entry which is preliminary data.</text>
</comment>
<feature type="compositionally biased region" description="Low complexity" evidence="4">
    <location>
        <begin position="166"/>
        <end position="178"/>
    </location>
</feature>
<evidence type="ECO:0000256" key="2">
    <source>
        <dbReference type="HAMAP-Rule" id="MF_00984"/>
    </source>
</evidence>
<dbReference type="InterPro" id="IPR011344">
    <property type="entry name" value="ssDNA-bd"/>
</dbReference>
<feature type="compositionally biased region" description="Low complexity" evidence="4">
    <location>
        <begin position="193"/>
        <end position="202"/>
    </location>
</feature>
<dbReference type="RefSeq" id="WP_004219091.1">
    <property type="nucleotide sequence ID" value="NZ_CAKMAC010000011.1"/>
</dbReference>
<feature type="compositionally biased region" description="Polar residues" evidence="4">
    <location>
        <begin position="182"/>
        <end position="192"/>
    </location>
</feature>
<dbReference type="PROSITE" id="PS50935">
    <property type="entry name" value="SSB"/>
    <property type="match status" value="1"/>
</dbReference>
<dbReference type="NCBIfam" id="NF005851">
    <property type="entry name" value="PRK07772.1"/>
    <property type="match status" value="1"/>
</dbReference>
<evidence type="ECO:0000313" key="5">
    <source>
        <dbReference type="EMBL" id="RYM92849.1"/>
    </source>
</evidence>
<comment type="subunit">
    <text evidence="2">Homotetramer.</text>
</comment>
<dbReference type="Proteomes" id="UP000293613">
    <property type="component" value="Unassembled WGS sequence"/>
</dbReference>
<feature type="region of interest" description="Disordered" evidence="4">
    <location>
        <begin position="158"/>
        <end position="210"/>
    </location>
</feature>
<feature type="region of interest" description="Disordered" evidence="4">
    <location>
        <begin position="116"/>
        <end position="137"/>
    </location>
</feature>
<dbReference type="CDD" id="cd04496">
    <property type="entry name" value="SSB_OBF"/>
    <property type="match status" value="1"/>
</dbReference>
<dbReference type="Pfam" id="PF00436">
    <property type="entry name" value="SSB"/>
    <property type="match status" value="1"/>
</dbReference>
<evidence type="ECO:0000256" key="1">
    <source>
        <dbReference type="ARBA" id="ARBA00023125"/>
    </source>
</evidence>
<comment type="caution">
    <text evidence="2">Lacks conserved residue(s) required for the propagation of feature annotation.</text>
</comment>
<keyword evidence="1 2" id="KW-0238">DNA-binding</keyword>
<evidence type="ECO:0000313" key="6">
    <source>
        <dbReference type="Proteomes" id="UP000293613"/>
    </source>
</evidence>
<proteinExistence type="inferred from homology"/>
<dbReference type="NCBIfam" id="TIGR00621">
    <property type="entry name" value="ssb"/>
    <property type="match status" value="1"/>
</dbReference>
<dbReference type="GO" id="GO:0003697">
    <property type="term" value="F:single-stranded DNA binding"/>
    <property type="evidence" value="ECO:0007669"/>
    <property type="project" value="UniProtKB-UniRule"/>
</dbReference>
<name>A0A315RW53_BIFAN</name>
<reference evidence="5 6" key="1">
    <citation type="journal article" date="2019" name="Appl. Environ. Microbiol.">
        <title>Dissecting the evolutionary development of the Bifidobacterium animalis species through comparative genomics analyses.</title>
        <authorList>
            <person name="Lugli G.A."/>
            <person name="Mancino W."/>
            <person name="Milani C."/>
            <person name="Duranti S."/>
            <person name="Mancabelli L."/>
            <person name="Napoli S."/>
            <person name="Mangifesta M."/>
            <person name="Viappiani A."/>
            <person name="Anzalone R."/>
            <person name="Longhi G."/>
            <person name="van Sinderen D."/>
            <person name="Ventura M."/>
            <person name="Turroni F."/>
        </authorList>
    </citation>
    <scope>NUCLEOTIDE SEQUENCE [LARGE SCALE GENOMIC DNA]</scope>
    <source>
        <strain evidence="5 6">2011B</strain>
    </source>
</reference>
<evidence type="ECO:0000256" key="4">
    <source>
        <dbReference type="SAM" id="MobiDB-lite"/>
    </source>
</evidence>
<accession>A0A315RW53</accession>
<dbReference type="GO" id="GO:0006260">
    <property type="term" value="P:DNA replication"/>
    <property type="evidence" value="ECO:0007669"/>
    <property type="project" value="InterPro"/>
</dbReference>
<gene>
    <name evidence="5" type="ORF">PG2011B_1511</name>
</gene>
<dbReference type="HAMAP" id="MF_00984">
    <property type="entry name" value="SSB"/>
    <property type="match status" value="1"/>
</dbReference>
<dbReference type="InterPro" id="IPR000424">
    <property type="entry name" value="Primosome_PriB/ssb"/>
</dbReference>